<protein>
    <recommendedName>
        <fullName evidence="3">STAS domain-containing protein</fullName>
    </recommendedName>
</protein>
<evidence type="ECO:0008006" key="3">
    <source>
        <dbReference type="Google" id="ProtNLM"/>
    </source>
</evidence>
<dbReference type="Proteomes" id="UP000197003">
    <property type="component" value="Chromosome"/>
</dbReference>
<accession>A0A1Z3N6N0</accession>
<gene>
    <name evidence="1" type="ORF">B9G79_05815</name>
</gene>
<evidence type="ECO:0000313" key="1">
    <source>
        <dbReference type="EMBL" id="ASD63118.1"/>
    </source>
</evidence>
<name>A0A1Z3N6N0_BDEBC</name>
<proteinExistence type="predicted"/>
<dbReference type="RefSeq" id="WP_088564697.1">
    <property type="nucleotide sequence ID" value="NZ_CP020946.1"/>
</dbReference>
<dbReference type="EMBL" id="CP020946">
    <property type="protein sequence ID" value="ASD63118.1"/>
    <property type="molecule type" value="Genomic_DNA"/>
</dbReference>
<sequence>MSVKVDHVILKDQNLARVSLAGLLENDEKALTELAIPAALDLHLHLEQLRGINSLGVRAFVNWSSKLKNPKIMIHDAPKAFVDQINMVDGFLPPQTRMRSFFVPYYSEATGEETQVQFTIGINFYLYEGQWKFSFPEVHDSRGNLMSVDIQPERYFRFLNKMK</sequence>
<organism evidence="1 2">
    <name type="scientific">Bdellovibrio bacteriovorus</name>
    <dbReference type="NCBI Taxonomy" id="959"/>
    <lineage>
        <taxon>Bacteria</taxon>
        <taxon>Pseudomonadati</taxon>
        <taxon>Bdellovibrionota</taxon>
        <taxon>Bdellovibrionia</taxon>
        <taxon>Bdellovibrionales</taxon>
        <taxon>Pseudobdellovibrionaceae</taxon>
        <taxon>Bdellovibrio</taxon>
    </lineage>
</organism>
<evidence type="ECO:0000313" key="2">
    <source>
        <dbReference type="Proteomes" id="UP000197003"/>
    </source>
</evidence>
<dbReference type="AlphaFoldDB" id="A0A1Z3N6N0"/>
<reference evidence="1 2" key="1">
    <citation type="submission" date="2017-04" db="EMBL/GenBank/DDBJ databases">
        <title>Whole genome sequence of Bdellovibrio bacteriovorus strain SSB218315.</title>
        <authorList>
            <person name="Oyedara O."/>
            <person name="Rodriguez-Perez M.A."/>
        </authorList>
    </citation>
    <scope>NUCLEOTIDE SEQUENCE [LARGE SCALE GENOMIC DNA]</scope>
    <source>
        <strain evidence="1 2">SSB218315</strain>
    </source>
</reference>
<dbReference type="OrthoDB" id="5292990at2"/>